<evidence type="ECO:0008006" key="9">
    <source>
        <dbReference type="Google" id="ProtNLM"/>
    </source>
</evidence>
<protein>
    <recommendedName>
        <fullName evidence="9">Polysaccharide biosynthesis protein</fullName>
    </recommendedName>
</protein>
<evidence type="ECO:0000256" key="1">
    <source>
        <dbReference type="ARBA" id="ARBA00004651"/>
    </source>
</evidence>
<feature type="transmembrane region" description="Helical" evidence="6">
    <location>
        <begin position="23"/>
        <end position="45"/>
    </location>
</feature>
<feature type="transmembrane region" description="Helical" evidence="6">
    <location>
        <begin position="278"/>
        <end position="297"/>
    </location>
</feature>
<feature type="transmembrane region" description="Helical" evidence="6">
    <location>
        <begin position="355"/>
        <end position="375"/>
    </location>
</feature>
<feature type="transmembrane region" description="Helical" evidence="6">
    <location>
        <begin position="232"/>
        <end position="258"/>
    </location>
</feature>
<evidence type="ECO:0000256" key="2">
    <source>
        <dbReference type="ARBA" id="ARBA00022475"/>
    </source>
</evidence>
<feature type="transmembrane region" description="Helical" evidence="6">
    <location>
        <begin position="421"/>
        <end position="439"/>
    </location>
</feature>
<evidence type="ECO:0000313" key="7">
    <source>
        <dbReference type="EMBL" id="CUS36141.1"/>
    </source>
</evidence>
<feature type="transmembrane region" description="Helical" evidence="6">
    <location>
        <begin position="135"/>
        <end position="154"/>
    </location>
</feature>
<dbReference type="Pfam" id="PF01943">
    <property type="entry name" value="Polysacc_synt"/>
    <property type="match status" value="1"/>
</dbReference>
<dbReference type="OrthoDB" id="9127589at2"/>
<dbReference type="InterPro" id="IPR002797">
    <property type="entry name" value="Polysacc_synth"/>
</dbReference>
<evidence type="ECO:0000256" key="4">
    <source>
        <dbReference type="ARBA" id="ARBA00022989"/>
    </source>
</evidence>
<evidence type="ECO:0000256" key="6">
    <source>
        <dbReference type="SAM" id="Phobius"/>
    </source>
</evidence>
<dbReference type="InterPro" id="IPR050833">
    <property type="entry name" value="Poly_Biosynth_Transport"/>
</dbReference>
<dbReference type="GO" id="GO:0005886">
    <property type="term" value="C:plasma membrane"/>
    <property type="evidence" value="ECO:0007669"/>
    <property type="project" value="UniProtKB-SubCell"/>
</dbReference>
<evidence type="ECO:0000256" key="5">
    <source>
        <dbReference type="ARBA" id="ARBA00023136"/>
    </source>
</evidence>
<feature type="transmembrane region" description="Helical" evidence="6">
    <location>
        <begin position="174"/>
        <end position="202"/>
    </location>
</feature>
<gene>
    <name evidence="7" type="ORF">COMA2_200081</name>
</gene>
<dbReference type="PANTHER" id="PTHR30250:SF11">
    <property type="entry name" value="O-ANTIGEN TRANSPORTER-RELATED"/>
    <property type="match status" value="1"/>
</dbReference>
<dbReference type="EMBL" id="CZPZ01000013">
    <property type="protein sequence ID" value="CUS36141.1"/>
    <property type="molecule type" value="Genomic_DNA"/>
</dbReference>
<organism evidence="7 8">
    <name type="scientific">Candidatus Nitrospira nitrificans</name>
    <dbReference type="NCBI Taxonomy" id="1742973"/>
    <lineage>
        <taxon>Bacteria</taxon>
        <taxon>Pseudomonadati</taxon>
        <taxon>Nitrospirota</taxon>
        <taxon>Nitrospiria</taxon>
        <taxon>Nitrospirales</taxon>
        <taxon>Nitrospiraceae</taxon>
        <taxon>Nitrospira</taxon>
    </lineage>
</organism>
<keyword evidence="3 6" id="KW-0812">Transmembrane</keyword>
<feature type="transmembrane region" description="Helical" evidence="6">
    <location>
        <begin position="96"/>
        <end position="123"/>
    </location>
</feature>
<keyword evidence="8" id="KW-1185">Reference proteome</keyword>
<dbReference type="AlphaFoldDB" id="A0A0S4LHM8"/>
<name>A0A0S4LHM8_9BACT</name>
<dbReference type="STRING" id="1742973.COMA2_200081"/>
<dbReference type="PANTHER" id="PTHR30250">
    <property type="entry name" value="PST FAMILY PREDICTED COLANIC ACID TRANSPORTER"/>
    <property type="match status" value="1"/>
</dbReference>
<evidence type="ECO:0000256" key="3">
    <source>
        <dbReference type="ARBA" id="ARBA00022692"/>
    </source>
</evidence>
<dbReference type="Proteomes" id="UP000198736">
    <property type="component" value="Unassembled WGS sequence"/>
</dbReference>
<keyword evidence="2" id="KW-1003">Cell membrane</keyword>
<feature type="transmembrane region" description="Helical" evidence="6">
    <location>
        <begin position="57"/>
        <end position="76"/>
    </location>
</feature>
<reference evidence="8" key="1">
    <citation type="submission" date="2015-10" db="EMBL/GenBank/DDBJ databases">
        <authorList>
            <person name="Luecker S."/>
            <person name="Luecker S."/>
        </authorList>
    </citation>
    <scope>NUCLEOTIDE SEQUENCE [LARGE SCALE GENOMIC DNA]</scope>
</reference>
<accession>A0A0S4LHM8</accession>
<keyword evidence="5 6" id="KW-0472">Membrane</keyword>
<proteinExistence type="predicted"/>
<evidence type="ECO:0000313" key="8">
    <source>
        <dbReference type="Proteomes" id="UP000198736"/>
    </source>
</evidence>
<comment type="subcellular location">
    <subcellularLocation>
        <location evidence="1">Cell membrane</location>
        <topology evidence="1">Multi-pass membrane protein</topology>
    </subcellularLocation>
</comment>
<dbReference type="RefSeq" id="WP_090897598.1">
    <property type="nucleotide sequence ID" value="NZ_CZPZ01000013.1"/>
</dbReference>
<feature type="transmembrane region" description="Helical" evidence="6">
    <location>
        <begin position="317"/>
        <end position="335"/>
    </location>
</feature>
<keyword evidence="4 6" id="KW-1133">Transmembrane helix</keyword>
<sequence>MPTRTLAIDTVEENKSGSLIEGFYWSALNMGFTQGSTFLAAILIARMLGKEDFGKFAILYGTLLMVSSIAQLSIGTTATKFVAESLPHNKGRAGRILGLSASFALVSGCIASATLAALGPFVAHRMLYAPEMGQLFFVSSGFVLFSVLGAYQLGAVVGLHGQKTLGIFAMPAGLFHVGALVLGALAWGLAGVAIGLLGSAIFRWILQTNVLKSESTKRGIVHDIRHAWDERAVLISFALPAALAGLSTLPALWIGQVLLATHATGFEAVGIYAAGNNLRTMILFLPLALNSVGTAFLNTHWGARDAVRYRKTFWKNLGLTAALLIAGVGIIIAFAPQALSVFGQDFPGRSAELVVALMALAALPEGLAVSIYQIIQSRARMWTSLWLVAIPRDITFVALAFVLIPLHGAVGLAYAYLSAQLLSLLAVTGIAWFIGLKVTKASHEF</sequence>